<keyword evidence="2" id="KW-1185">Reference proteome</keyword>
<dbReference type="InParanoid" id="A0A2P5I1P0"/>
<dbReference type="EMBL" id="MAVT02000369">
    <property type="protein sequence ID" value="POS76433.1"/>
    <property type="molecule type" value="Genomic_DNA"/>
</dbReference>
<dbReference type="AlphaFoldDB" id="A0A2P5I1P0"/>
<proteinExistence type="predicted"/>
<evidence type="ECO:0000313" key="1">
    <source>
        <dbReference type="EMBL" id="POS76433.1"/>
    </source>
</evidence>
<accession>A0A2P5I1P0</accession>
<reference evidence="1" key="1">
    <citation type="submission" date="2017-09" db="EMBL/GenBank/DDBJ databases">
        <title>Polyketide synthases of a Diaporthe helianthi virulent isolate.</title>
        <authorList>
            <person name="Baroncelli R."/>
        </authorList>
    </citation>
    <scope>NUCLEOTIDE SEQUENCE [LARGE SCALE GENOMIC DNA]</scope>
    <source>
        <strain evidence="1">7/96</strain>
    </source>
</reference>
<name>A0A2P5I1P0_DIAHE</name>
<protein>
    <submittedName>
        <fullName evidence="1">Uncharacterized protein</fullName>
    </submittedName>
</protein>
<sequence length="104" mass="10619">MQLRKGTSVVSVAWKSSSQDGRARFGGQCRKACGVVMSIARDVKCGPLAGLWEADLLVWVIGAWGLSLASLGGGRGAVKEAAADEDSSTTVLAPGTREVVDAGG</sequence>
<evidence type="ECO:0000313" key="2">
    <source>
        <dbReference type="Proteomes" id="UP000094444"/>
    </source>
</evidence>
<comment type="caution">
    <text evidence="1">The sequence shown here is derived from an EMBL/GenBank/DDBJ whole genome shotgun (WGS) entry which is preliminary data.</text>
</comment>
<gene>
    <name evidence="1" type="ORF">DHEL01_v205167</name>
</gene>
<dbReference type="Proteomes" id="UP000094444">
    <property type="component" value="Unassembled WGS sequence"/>
</dbReference>
<organism evidence="1 2">
    <name type="scientific">Diaporthe helianthi</name>
    <dbReference type="NCBI Taxonomy" id="158607"/>
    <lineage>
        <taxon>Eukaryota</taxon>
        <taxon>Fungi</taxon>
        <taxon>Dikarya</taxon>
        <taxon>Ascomycota</taxon>
        <taxon>Pezizomycotina</taxon>
        <taxon>Sordariomycetes</taxon>
        <taxon>Sordariomycetidae</taxon>
        <taxon>Diaporthales</taxon>
        <taxon>Diaporthaceae</taxon>
        <taxon>Diaporthe</taxon>
    </lineage>
</organism>